<dbReference type="InterPro" id="IPR050288">
    <property type="entry name" value="Cellulose_deg_GH3"/>
</dbReference>
<keyword evidence="3" id="KW-0119">Carbohydrate metabolism</keyword>
<keyword evidence="4 7" id="KW-0326">Glycosidase</keyword>
<name>A0A5P9Q9F9_9MICO</name>
<dbReference type="InterPro" id="IPR013783">
    <property type="entry name" value="Ig-like_fold"/>
</dbReference>
<dbReference type="GO" id="GO:0008422">
    <property type="term" value="F:beta-glucosidase activity"/>
    <property type="evidence" value="ECO:0007669"/>
    <property type="project" value="UniProtKB-EC"/>
</dbReference>
<dbReference type="InterPro" id="IPR036881">
    <property type="entry name" value="Glyco_hydro_3_C_sf"/>
</dbReference>
<evidence type="ECO:0000259" key="6">
    <source>
        <dbReference type="SMART" id="SM01217"/>
    </source>
</evidence>
<dbReference type="Gene3D" id="3.20.20.300">
    <property type="entry name" value="Glycoside hydrolase, family 3, N-terminal domain"/>
    <property type="match status" value="1"/>
</dbReference>
<protein>
    <submittedName>
        <fullName evidence="7">Beta-glucosidase</fullName>
        <ecNumber evidence="7">3.2.1.21</ecNumber>
    </submittedName>
</protein>
<evidence type="ECO:0000256" key="2">
    <source>
        <dbReference type="ARBA" id="ARBA00022801"/>
    </source>
</evidence>
<dbReference type="EC" id="3.2.1.21" evidence="7"/>
<dbReference type="Pfam" id="PF01915">
    <property type="entry name" value="Glyco_hydro_3_C"/>
    <property type="match status" value="1"/>
</dbReference>
<dbReference type="InterPro" id="IPR017853">
    <property type="entry name" value="GH"/>
</dbReference>
<dbReference type="RefSeq" id="WP_227994492.1">
    <property type="nucleotide sequence ID" value="NZ_BAABIH010000013.1"/>
</dbReference>
<feature type="domain" description="Fibronectin type III-like" evidence="6">
    <location>
        <begin position="763"/>
        <end position="833"/>
    </location>
</feature>
<dbReference type="SUPFAM" id="SSF52279">
    <property type="entry name" value="Beta-D-glucan exohydrolase, C-terminal domain"/>
    <property type="match status" value="1"/>
</dbReference>
<dbReference type="SMART" id="SM01217">
    <property type="entry name" value="Fn3_like"/>
    <property type="match status" value="1"/>
</dbReference>
<organism evidence="7 8">
    <name type="scientific">Luteimicrobium xylanilyticum</name>
    <dbReference type="NCBI Taxonomy" id="1133546"/>
    <lineage>
        <taxon>Bacteria</taxon>
        <taxon>Bacillati</taxon>
        <taxon>Actinomycetota</taxon>
        <taxon>Actinomycetes</taxon>
        <taxon>Micrococcales</taxon>
        <taxon>Luteimicrobium</taxon>
    </lineage>
</organism>
<evidence type="ECO:0000256" key="5">
    <source>
        <dbReference type="SAM" id="MobiDB-lite"/>
    </source>
</evidence>
<accession>A0A5P9Q9F9</accession>
<feature type="region of interest" description="Disordered" evidence="5">
    <location>
        <begin position="842"/>
        <end position="864"/>
    </location>
</feature>
<dbReference type="Proteomes" id="UP000326702">
    <property type="component" value="Chromosome"/>
</dbReference>
<dbReference type="AlphaFoldDB" id="A0A5P9Q9F9"/>
<dbReference type="PROSITE" id="PS00775">
    <property type="entry name" value="GLYCOSYL_HYDROL_F3"/>
    <property type="match status" value="1"/>
</dbReference>
<evidence type="ECO:0000256" key="1">
    <source>
        <dbReference type="ARBA" id="ARBA00005336"/>
    </source>
</evidence>
<dbReference type="Pfam" id="PF14310">
    <property type="entry name" value="Fn3-like"/>
    <property type="match status" value="1"/>
</dbReference>
<evidence type="ECO:0000256" key="4">
    <source>
        <dbReference type="RuleBase" id="RU361161"/>
    </source>
</evidence>
<dbReference type="InterPro" id="IPR001764">
    <property type="entry name" value="Glyco_hydro_3_N"/>
</dbReference>
<dbReference type="InterPro" id="IPR019800">
    <property type="entry name" value="Glyco_hydro_3_AS"/>
</dbReference>
<dbReference type="PRINTS" id="PR00133">
    <property type="entry name" value="GLHYDRLASE3"/>
</dbReference>
<comment type="similarity">
    <text evidence="1 4">Belongs to the glycosyl hydrolase 3 family.</text>
</comment>
<dbReference type="Gene3D" id="2.60.40.10">
    <property type="entry name" value="Immunoglobulins"/>
    <property type="match status" value="1"/>
</dbReference>
<keyword evidence="2 4" id="KW-0378">Hydrolase</keyword>
<dbReference type="EMBL" id="CP045529">
    <property type="protein sequence ID" value="QFU97045.1"/>
    <property type="molecule type" value="Genomic_DNA"/>
</dbReference>
<proteinExistence type="inferred from homology"/>
<keyword evidence="8" id="KW-1185">Reference proteome</keyword>
<dbReference type="KEGG" id="lxl:KDY119_00538"/>
<gene>
    <name evidence="7" type="ORF">KDY119_00538</name>
</gene>
<dbReference type="PANTHER" id="PTHR42715">
    <property type="entry name" value="BETA-GLUCOSIDASE"/>
    <property type="match status" value="1"/>
</dbReference>
<evidence type="ECO:0000256" key="3">
    <source>
        <dbReference type="ARBA" id="ARBA00023277"/>
    </source>
</evidence>
<dbReference type="InterPro" id="IPR026891">
    <property type="entry name" value="Fn3-like"/>
</dbReference>
<dbReference type="InterPro" id="IPR036962">
    <property type="entry name" value="Glyco_hydro_3_N_sf"/>
</dbReference>
<feature type="compositionally biased region" description="Polar residues" evidence="5">
    <location>
        <begin position="849"/>
        <end position="864"/>
    </location>
</feature>
<dbReference type="GO" id="GO:0005975">
    <property type="term" value="P:carbohydrate metabolic process"/>
    <property type="evidence" value="ECO:0007669"/>
    <property type="project" value="InterPro"/>
</dbReference>
<dbReference type="Gene3D" id="2.60.120.260">
    <property type="entry name" value="Galactose-binding domain-like"/>
    <property type="match status" value="1"/>
</dbReference>
<dbReference type="Pfam" id="PF00933">
    <property type="entry name" value="Glyco_hydro_3"/>
    <property type="match status" value="1"/>
</dbReference>
<dbReference type="Gene3D" id="3.40.50.1700">
    <property type="entry name" value="Glycoside hydrolase family 3 C-terminal domain"/>
    <property type="match status" value="1"/>
</dbReference>
<dbReference type="SUPFAM" id="SSF51445">
    <property type="entry name" value="(Trans)glycosidases"/>
    <property type="match status" value="1"/>
</dbReference>
<evidence type="ECO:0000313" key="8">
    <source>
        <dbReference type="Proteomes" id="UP000326702"/>
    </source>
</evidence>
<dbReference type="InterPro" id="IPR002772">
    <property type="entry name" value="Glyco_hydro_3_C"/>
</dbReference>
<reference evidence="7 8" key="1">
    <citation type="submission" date="2019-10" db="EMBL/GenBank/DDBJ databases">
        <title>Genome sequence of Luteimicrobium xylanilyticum HY-24.</title>
        <authorList>
            <person name="Kim D.Y."/>
            <person name="Park H.-Y."/>
        </authorList>
    </citation>
    <scope>NUCLEOTIDE SEQUENCE [LARGE SCALE GENOMIC DNA]</scope>
    <source>
        <strain evidence="7 8">HY-24</strain>
    </source>
</reference>
<sequence length="864" mass="90981">MSLETAARARTDAELAAIAAELTTEEKVTLVVGAGMWSTTPVERVGLRGVVVSDGPAGVRGTGDVPGETSASLPAPSAVAATWDLELVARVGALFADEARRHGVDVVLAPQINLQRTPVGGRHFECYSEDPVLTGAVADALVREAQARGVGMCIKHYIANDSETERTRYVARVDERTLREVYLAPFERLVKDTGAWSVMAAYNGFDDGETSAPMTEHTPLVEGVLKGEWGFDGVVVSDWVATKSVVPAVRGGLDLQMPGPDGPWGDGLLDAVRSGEVDPAELDDKVVRILRLADRVGALGVAGVTPPAPGRRATAAPETPALLRELVARSMVVLKDDAGLLPLDLEALAVRPDGTPGVVALLGPAAVEPFVQGGGSGFVHPDHVELPVPALRAALPAGVRLDVHPGARSRLNPPELDVAERCTDPVTGEPGVRLVLLDADGRVLETRTDPTWRGWFANTDPRAATLRVLADVRVDEPGTHELGVGTVGRHEVLVDAQVASTSDRVVAEEVILASEHNNPAAAVVAIDVVEPRTVRLEASLQVVHPVGYDSFVRGEIVHRLPGPSAEEELAAAVGLAATADVAVVVVGTTEEVESEGYDRTSLALPGNQDELVRRVVAANPRTIVVVNAGAPVELPWLDDAGTVLWAWLAGQEGGAALADVLAGFTEPSGRLPWTLPVRYQDVPVPSAIPQDGVVHYTEGVDVGYRGWERRIVEHGGPAPAAPFGHGLGWTTWEYEDATLAAATTEAVELDVTVRNTGARHGHEVVQVYVEPPAPDADRPVRWLGGFVSVAADGGESVVAHVRVPRRAFETWDVAAHAWTLPAGDHLLRAGRSVADLRVSLAAAPAPDPLQTSGRSTGPDPSSED</sequence>
<evidence type="ECO:0000313" key="7">
    <source>
        <dbReference type="EMBL" id="QFU97045.1"/>
    </source>
</evidence>
<dbReference type="PANTHER" id="PTHR42715:SF10">
    <property type="entry name" value="BETA-GLUCOSIDASE"/>
    <property type="match status" value="1"/>
</dbReference>